<evidence type="ECO:0000256" key="9">
    <source>
        <dbReference type="RuleBase" id="RU004011"/>
    </source>
</evidence>
<dbReference type="InterPro" id="IPR001564">
    <property type="entry name" value="Nucleoside_diP_kinase"/>
</dbReference>
<evidence type="ECO:0000256" key="4">
    <source>
        <dbReference type="ARBA" id="ARBA00022741"/>
    </source>
</evidence>
<dbReference type="InterPro" id="IPR034907">
    <property type="entry name" value="NDK-like_dom"/>
</dbReference>
<evidence type="ECO:0000256" key="2">
    <source>
        <dbReference type="ARBA" id="ARBA00022679"/>
    </source>
</evidence>
<dbReference type="AlphaFoldDB" id="A0A8S3U4Q8"/>
<dbReference type="InterPro" id="IPR037994">
    <property type="entry name" value="NDPk6"/>
</dbReference>
<gene>
    <name evidence="12" type="ORF">MEDL_53097</name>
</gene>
<dbReference type="EMBL" id="CAJPWZ010002576">
    <property type="protein sequence ID" value="CAG2240853.1"/>
    <property type="molecule type" value="Genomic_DNA"/>
</dbReference>
<sequence>MIRDDGFFFVKSTTCYLPRSKAEEFYKEHDGKFFHNRLVTFISSGHVSAHILAKHDAIKCWRKLMGPTKVLKTVHEDPHSIRGKFGLTDTRNATHGSDSEESARREINFFFPDFDIEEWHRTEEQYFREGKVKFCEDKEIHFIITENEYKLSHE</sequence>
<name>A0A8S3U4Q8_MYTED</name>
<dbReference type="SUPFAM" id="SSF54919">
    <property type="entry name" value="Nucleoside diphosphate kinase, NDK"/>
    <property type="match status" value="1"/>
</dbReference>
<evidence type="ECO:0000256" key="6">
    <source>
        <dbReference type="ARBA" id="ARBA00022840"/>
    </source>
</evidence>
<dbReference type="PANTHER" id="PTHR46956:SF1">
    <property type="entry name" value="NUCLEOSIDE DIPHOSPHATE KINASE 6"/>
    <property type="match status" value="1"/>
</dbReference>
<dbReference type="Pfam" id="PF00334">
    <property type="entry name" value="NDK"/>
    <property type="match status" value="1"/>
</dbReference>
<dbReference type="InterPro" id="IPR036850">
    <property type="entry name" value="NDK-like_dom_sf"/>
</dbReference>
<keyword evidence="5 10" id="KW-0418">Kinase</keyword>
<dbReference type="GO" id="GO:0004550">
    <property type="term" value="F:nucleoside diphosphate kinase activity"/>
    <property type="evidence" value="ECO:0007669"/>
    <property type="project" value="UniProtKB-EC"/>
</dbReference>
<comment type="caution">
    <text evidence="12">The sequence shown here is derived from an EMBL/GenBank/DDBJ whole genome shotgun (WGS) entry which is preliminary data.</text>
</comment>
<dbReference type="GO" id="GO:0006228">
    <property type="term" value="P:UTP biosynthetic process"/>
    <property type="evidence" value="ECO:0007669"/>
    <property type="project" value="InterPro"/>
</dbReference>
<dbReference type="PANTHER" id="PTHR46956">
    <property type="entry name" value="NUCLEOSIDE DIPHOSPHATE KINASE 6"/>
    <property type="match status" value="1"/>
</dbReference>
<evidence type="ECO:0000256" key="5">
    <source>
        <dbReference type="ARBA" id="ARBA00022777"/>
    </source>
</evidence>
<organism evidence="12 13">
    <name type="scientific">Mytilus edulis</name>
    <name type="common">Blue mussel</name>
    <dbReference type="NCBI Taxonomy" id="6550"/>
    <lineage>
        <taxon>Eukaryota</taxon>
        <taxon>Metazoa</taxon>
        <taxon>Spiralia</taxon>
        <taxon>Lophotrochozoa</taxon>
        <taxon>Mollusca</taxon>
        <taxon>Bivalvia</taxon>
        <taxon>Autobranchia</taxon>
        <taxon>Pteriomorphia</taxon>
        <taxon>Mytilida</taxon>
        <taxon>Mytiloidea</taxon>
        <taxon>Mytilidae</taxon>
        <taxon>Mytilinae</taxon>
        <taxon>Mytilus</taxon>
    </lineage>
</organism>
<evidence type="ECO:0000313" key="12">
    <source>
        <dbReference type="EMBL" id="CAG2240853.1"/>
    </source>
</evidence>
<comment type="caution">
    <text evidence="8">Lacks conserved residue(s) required for the propagation of feature annotation.</text>
</comment>
<comment type="catalytic activity">
    <reaction evidence="10">
        <text>a 2'-deoxyribonucleoside 5'-diphosphate + ATP = a 2'-deoxyribonucleoside 5'-triphosphate + ADP</text>
        <dbReference type="Rhea" id="RHEA:44640"/>
        <dbReference type="ChEBI" id="CHEBI:30616"/>
        <dbReference type="ChEBI" id="CHEBI:61560"/>
        <dbReference type="ChEBI" id="CHEBI:73316"/>
        <dbReference type="ChEBI" id="CHEBI:456216"/>
        <dbReference type="EC" id="2.7.4.6"/>
    </reaction>
</comment>
<dbReference type="InterPro" id="IPR023005">
    <property type="entry name" value="Nucleoside_diP_kinase_AS"/>
</dbReference>
<dbReference type="PROSITE" id="PS00469">
    <property type="entry name" value="NDPK"/>
    <property type="match status" value="1"/>
</dbReference>
<evidence type="ECO:0000256" key="7">
    <source>
        <dbReference type="ARBA" id="ARBA00022842"/>
    </source>
</evidence>
<evidence type="ECO:0000256" key="8">
    <source>
        <dbReference type="PROSITE-ProRule" id="PRU00706"/>
    </source>
</evidence>
<evidence type="ECO:0000256" key="3">
    <source>
        <dbReference type="ARBA" id="ARBA00022723"/>
    </source>
</evidence>
<dbReference type="EC" id="2.7.4.6" evidence="10"/>
<dbReference type="GO" id="GO:0006183">
    <property type="term" value="P:GTP biosynthetic process"/>
    <property type="evidence" value="ECO:0007669"/>
    <property type="project" value="InterPro"/>
</dbReference>
<accession>A0A8S3U4Q8</accession>
<keyword evidence="7" id="KW-0460">Magnesium</keyword>
<dbReference type="PROSITE" id="PS51374">
    <property type="entry name" value="NDPK_LIKE"/>
    <property type="match status" value="1"/>
</dbReference>
<dbReference type="PRINTS" id="PR01243">
    <property type="entry name" value="NUCDPKINASE"/>
</dbReference>
<keyword evidence="4 10" id="KW-0547">Nucleotide-binding</keyword>
<dbReference type="GO" id="GO:0006241">
    <property type="term" value="P:CTP biosynthetic process"/>
    <property type="evidence" value="ECO:0007669"/>
    <property type="project" value="InterPro"/>
</dbReference>
<evidence type="ECO:0000259" key="11">
    <source>
        <dbReference type="SMART" id="SM00562"/>
    </source>
</evidence>
<dbReference type="GO" id="GO:0005524">
    <property type="term" value="F:ATP binding"/>
    <property type="evidence" value="ECO:0007669"/>
    <property type="project" value="UniProtKB-KW"/>
</dbReference>
<proteinExistence type="inferred from homology"/>
<keyword evidence="6 10" id="KW-0067">ATP-binding</keyword>
<dbReference type="Gene3D" id="3.30.70.141">
    <property type="entry name" value="Nucleoside diphosphate kinase-like domain"/>
    <property type="match status" value="1"/>
</dbReference>
<protein>
    <recommendedName>
        <fullName evidence="10">Nucleoside diphosphate kinase</fullName>
        <ecNumber evidence="10">2.7.4.6</ecNumber>
    </recommendedName>
</protein>
<dbReference type="Proteomes" id="UP000683360">
    <property type="component" value="Unassembled WGS sequence"/>
</dbReference>
<evidence type="ECO:0000313" key="13">
    <source>
        <dbReference type="Proteomes" id="UP000683360"/>
    </source>
</evidence>
<reference evidence="12" key="1">
    <citation type="submission" date="2021-03" db="EMBL/GenBank/DDBJ databases">
        <authorList>
            <person name="Bekaert M."/>
        </authorList>
    </citation>
    <scope>NUCLEOTIDE SEQUENCE</scope>
</reference>
<keyword evidence="13" id="KW-1185">Reference proteome</keyword>
<dbReference type="GO" id="GO:0046872">
    <property type="term" value="F:metal ion binding"/>
    <property type="evidence" value="ECO:0007669"/>
    <property type="project" value="UniProtKB-KW"/>
</dbReference>
<comment type="cofactor">
    <cofactor evidence="1">
        <name>Mg(2+)</name>
        <dbReference type="ChEBI" id="CHEBI:18420"/>
    </cofactor>
</comment>
<evidence type="ECO:0000256" key="1">
    <source>
        <dbReference type="ARBA" id="ARBA00001946"/>
    </source>
</evidence>
<keyword evidence="3" id="KW-0479">Metal-binding</keyword>
<comment type="similarity">
    <text evidence="8 9">Belongs to the NDK family.</text>
</comment>
<evidence type="ECO:0000256" key="10">
    <source>
        <dbReference type="RuleBase" id="RU004013"/>
    </source>
</evidence>
<feature type="domain" description="Nucleoside diphosphate kinase-like" evidence="11">
    <location>
        <begin position="1"/>
        <end position="118"/>
    </location>
</feature>
<keyword evidence="2 10" id="KW-0808">Transferase</keyword>
<dbReference type="OrthoDB" id="25346at2759"/>
<dbReference type="SMART" id="SM00562">
    <property type="entry name" value="NDK"/>
    <property type="match status" value="1"/>
</dbReference>